<proteinExistence type="predicted"/>
<protein>
    <recommendedName>
        <fullName evidence="2">Helix-turn-helix domain-containing protein</fullName>
    </recommendedName>
</protein>
<dbReference type="AlphaFoldDB" id="A0A077NKV5"/>
<dbReference type="RefSeq" id="WP_155271573.1">
    <property type="nucleotide sequence ID" value="NZ_CAWLWN010000062.1"/>
</dbReference>
<evidence type="ECO:0000313" key="1">
    <source>
        <dbReference type="EMBL" id="CDG98922.1"/>
    </source>
</evidence>
<gene>
    <name evidence="1" type="ORF">XBP1_650004</name>
</gene>
<reference evidence="1" key="1">
    <citation type="submission" date="2013-07" db="EMBL/GenBank/DDBJ databases">
        <title>Sub-species coevolution in mutualistic symbiosis.</title>
        <authorList>
            <person name="Murfin K."/>
            <person name="Klassen J."/>
            <person name="Lee M."/>
            <person name="Forst S."/>
            <person name="Stock P."/>
            <person name="Goodrich-Blair H."/>
        </authorList>
    </citation>
    <scope>NUCLEOTIDE SEQUENCE [LARGE SCALE GENOMIC DNA]</scope>
    <source>
        <strain evidence="1">Puntauvense</strain>
    </source>
</reference>
<dbReference type="HOGENOM" id="CLU_177667_0_0_6"/>
<dbReference type="EMBL" id="CBSW010000271">
    <property type="protein sequence ID" value="CDG98922.1"/>
    <property type="molecule type" value="Genomic_DNA"/>
</dbReference>
<organism evidence="1">
    <name type="scientific">Xenorhabdus bovienii str. puntauvense</name>
    <dbReference type="NCBI Taxonomy" id="1398201"/>
    <lineage>
        <taxon>Bacteria</taxon>
        <taxon>Pseudomonadati</taxon>
        <taxon>Pseudomonadota</taxon>
        <taxon>Gammaproteobacteria</taxon>
        <taxon>Enterobacterales</taxon>
        <taxon>Morganellaceae</taxon>
        <taxon>Xenorhabdus</taxon>
    </lineage>
</organism>
<sequence>MADDYYTVRGLAEKLKISANTIYRNPLKYHMFRVGGSWRANEESLKKFEQQDLKDNNVFRLAVVGGKEKAQCRSTKEVTNTGSMYQRQMAKELDDLLARRTN</sequence>
<accession>A0A077NKV5</accession>
<dbReference type="Proteomes" id="UP000028511">
    <property type="component" value="Unassembled WGS sequence"/>
</dbReference>
<comment type="caution">
    <text evidence="1">The sequence shown here is derived from an EMBL/GenBank/DDBJ whole genome shotgun (WGS) entry which is preliminary data.</text>
</comment>
<name>A0A077NKV5_XENBV</name>
<evidence type="ECO:0008006" key="2">
    <source>
        <dbReference type="Google" id="ProtNLM"/>
    </source>
</evidence>